<dbReference type="PROSITE" id="PS50943">
    <property type="entry name" value="HTH_CROC1"/>
    <property type="match status" value="1"/>
</dbReference>
<evidence type="ECO:0000259" key="1">
    <source>
        <dbReference type="PROSITE" id="PS50943"/>
    </source>
</evidence>
<dbReference type="Gene3D" id="1.10.260.40">
    <property type="entry name" value="lambda repressor-like DNA-binding domains"/>
    <property type="match status" value="1"/>
</dbReference>
<dbReference type="InterPro" id="IPR043917">
    <property type="entry name" value="DUF5753"/>
</dbReference>
<keyword evidence="3" id="KW-1185">Reference proteome</keyword>
<sequence length="316" mass="35558">MVVNAKHFPGTYQVCYYTCWCVSCVLLERGVLSLENAEQEPALKAPSIDFGIHLREYRKLAAKRQKELAVMLGWSVSKISMWSVSKISMIERGERRADEDFARAADTALGAGGGLLTRWRETVEQAGRFSIWLAQLVEIEQRADMLRAWEPLIIPGMLQTEQYARAIFRGRPGITPDVVEQSVEARMNRQRILERENGPTLWVVLDEGVLTRPVGNEGIMAGQLAHLAAMDGHPRVHLRLLPHDAWLTTGMQGAFVLASGSEIPDTAYIESITLSQITAEPSRVLDVKSRYEMLHGEALPRRASLQLIEEKAKRWK</sequence>
<dbReference type="InterPro" id="IPR001387">
    <property type="entry name" value="Cro/C1-type_HTH"/>
</dbReference>
<dbReference type="SUPFAM" id="SSF47413">
    <property type="entry name" value="lambda repressor-like DNA-binding domains"/>
    <property type="match status" value="1"/>
</dbReference>
<dbReference type="InterPro" id="IPR010982">
    <property type="entry name" value="Lambda_DNA-bd_dom_sf"/>
</dbReference>
<organism evidence="2 3">
    <name type="scientific">Nonomuraea longicatena</name>
    <dbReference type="NCBI Taxonomy" id="83682"/>
    <lineage>
        <taxon>Bacteria</taxon>
        <taxon>Bacillati</taxon>
        <taxon>Actinomycetota</taxon>
        <taxon>Actinomycetes</taxon>
        <taxon>Streptosporangiales</taxon>
        <taxon>Streptosporangiaceae</taxon>
        <taxon>Nonomuraea</taxon>
    </lineage>
</organism>
<dbReference type="SMART" id="SM00530">
    <property type="entry name" value="HTH_XRE"/>
    <property type="match status" value="1"/>
</dbReference>
<dbReference type="CDD" id="cd00093">
    <property type="entry name" value="HTH_XRE"/>
    <property type="match status" value="1"/>
</dbReference>
<protein>
    <recommendedName>
        <fullName evidence="1">HTH cro/C1-type domain-containing protein</fullName>
    </recommendedName>
</protein>
<dbReference type="Pfam" id="PF13560">
    <property type="entry name" value="HTH_31"/>
    <property type="match status" value="1"/>
</dbReference>
<dbReference type="Proteomes" id="UP001501578">
    <property type="component" value="Unassembled WGS sequence"/>
</dbReference>
<gene>
    <name evidence="2" type="ORF">GCM10009560_59130</name>
</gene>
<dbReference type="Pfam" id="PF19054">
    <property type="entry name" value="DUF5753"/>
    <property type="match status" value="1"/>
</dbReference>
<feature type="domain" description="HTH cro/C1-type" evidence="1">
    <location>
        <begin position="54"/>
        <end position="82"/>
    </location>
</feature>
<dbReference type="EMBL" id="BAAAHQ010000037">
    <property type="protein sequence ID" value="GAA0944795.1"/>
    <property type="molecule type" value="Genomic_DNA"/>
</dbReference>
<reference evidence="2 3" key="1">
    <citation type="journal article" date="2019" name="Int. J. Syst. Evol. Microbiol.">
        <title>The Global Catalogue of Microorganisms (GCM) 10K type strain sequencing project: providing services to taxonomists for standard genome sequencing and annotation.</title>
        <authorList>
            <consortium name="The Broad Institute Genomics Platform"/>
            <consortium name="The Broad Institute Genome Sequencing Center for Infectious Disease"/>
            <person name="Wu L."/>
            <person name="Ma J."/>
        </authorList>
    </citation>
    <scope>NUCLEOTIDE SEQUENCE [LARGE SCALE GENOMIC DNA]</scope>
    <source>
        <strain evidence="2 3">JCM 11136</strain>
    </source>
</reference>
<proteinExistence type="predicted"/>
<comment type="caution">
    <text evidence="2">The sequence shown here is derived from an EMBL/GenBank/DDBJ whole genome shotgun (WGS) entry which is preliminary data.</text>
</comment>
<accession>A0ABN1QMZ3</accession>
<evidence type="ECO:0000313" key="3">
    <source>
        <dbReference type="Proteomes" id="UP001501578"/>
    </source>
</evidence>
<evidence type="ECO:0000313" key="2">
    <source>
        <dbReference type="EMBL" id="GAA0944795.1"/>
    </source>
</evidence>
<name>A0ABN1QMZ3_9ACTN</name>